<feature type="binding site" evidence="10">
    <location>
        <position position="274"/>
    </location>
    <ligand>
        <name>FAD</name>
        <dbReference type="ChEBI" id="CHEBI:57692"/>
    </ligand>
</feature>
<dbReference type="Pfam" id="PF01593">
    <property type="entry name" value="Amino_oxidase"/>
    <property type="match status" value="1"/>
</dbReference>
<dbReference type="PANTHER" id="PTHR10742">
    <property type="entry name" value="FLAVIN MONOAMINE OXIDASE"/>
    <property type="match status" value="1"/>
</dbReference>
<keyword evidence="8" id="KW-1015">Disulfide bond</keyword>
<dbReference type="Gene3D" id="3.90.660.10">
    <property type="match status" value="2"/>
</dbReference>
<reference evidence="13" key="1">
    <citation type="thesis" date="2020" institute="ProQuest LLC" country="789 East Eisenhower Parkway, Ann Arbor, MI, USA">
        <title>Comparative Genomics and Chromosome Evolution.</title>
        <authorList>
            <person name="Mudd A.B."/>
        </authorList>
    </citation>
    <scope>NUCLEOTIDE SEQUENCE</scope>
    <source>
        <strain evidence="13">Female2</strain>
        <tissue evidence="13">Blood</tissue>
    </source>
</reference>
<dbReference type="FunFam" id="3.50.50.60:FF:000450">
    <property type="entry name" value="Amine oxidase"/>
    <property type="match status" value="1"/>
</dbReference>
<sequence>LIANYVVWVTALPESLPFTKCFKDEDYKELLEIAQQGLGKTSEPKHIVIVGAGIAGLTAAKVLEEAGHKISILEASDRIGGRIFTYRNKKLGWYAEMGAMRLPNYHEIVMTYVNKLHLELSEFVQYNLNTWCAVNNLLKRTYTIRDNPDLLDYKVKKSEKGKSPDDLFQGSLSKFIDDFKALNYSCEKVMKMYDSYTVKEYFLKKSKLSSEAVRMIGDLLNMDSFMYLSLPEMLQIQYDISDTVRYKEIVGGFDRLPKAFYQQLFCPVYLNSRVTKVSQGRREVTISVWQQQKQFNVTADYVLLTPTAKALQLVQFQPSLSTPKSEAIKGIHYSGSTKIYLSFHIRFWEDEGIIGGKSITDQPSRFIYYPSHTFPNVTGGVILASYTWSDESMVFVGLSDKDCMKVALNDLARIHGAHIFQHWDGSGVVKKWATDPYSLGAFAAFTPYQMTDYSAELSKSEGRIYFAGEHVAYPHGWIETSMKTALRAAKKIHES</sequence>
<dbReference type="AlphaFoldDB" id="A0A8T2IVG8"/>
<dbReference type="InterPro" id="IPR050281">
    <property type="entry name" value="Flavin_monoamine_oxidase"/>
</dbReference>
<dbReference type="EMBL" id="JAACNH010000008">
    <property type="protein sequence ID" value="KAG8434166.1"/>
    <property type="molecule type" value="Genomic_DNA"/>
</dbReference>
<dbReference type="InterPro" id="IPR002937">
    <property type="entry name" value="Amino_oxidase"/>
</dbReference>
<evidence type="ECO:0000256" key="9">
    <source>
        <dbReference type="ARBA" id="ARBA00023180"/>
    </source>
</evidence>
<evidence type="ECO:0000256" key="11">
    <source>
        <dbReference type="RuleBase" id="RU362067"/>
    </source>
</evidence>
<keyword evidence="9" id="KW-0325">Glycoprotein</keyword>
<dbReference type="InterPro" id="IPR001613">
    <property type="entry name" value="Flavin_amine_oxidase"/>
</dbReference>
<evidence type="ECO:0000256" key="4">
    <source>
        <dbReference type="ARBA" id="ARBA00022525"/>
    </source>
</evidence>
<feature type="binding site" evidence="10">
    <location>
        <position position="469"/>
    </location>
    <ligand>
        <name>FAD</name>
        <dbReference type="ChEBI" id="CHEBI:57692"/>
    </ligand>
</feature>
<dbReference type="EC" id="1.4.3.-" evidence="11"/>
<evidence type="ECO:0000256" key="8">
    <source>
        <dbReference type="ARBA" id="ARBA00023157"/>
    </source>
</evidence>
<accession>A0A8T2IVG8</accession>
<dbReference type="Gene3D" id="3.50.50.60">
    <property type="entry name" value="FAD/NAD(P)-binding domain"/>
    <property type="match status" value="1"/>
</dbReference>
<evidence type="ECO:0000256" key="5">
    <source>
        <dbReference type="ARBA" id="ARBA00022630"/>
    </source>
</evidence>
<evidence type="ECO:0000256" key="10">
    <source>
        <dbReference type="PIRSR" id="PIRSR601613-1"/>
    </source>
</evidence>
<dbReference type="GO" id="GO:0001716">
    <property type="term" value="F:L-amino-acid oxidase activity"/>
    <property type="evidence" value="ECO:0007669"/>
    <property type="project" value="UniProtKB-ARBA"/>
</dbReference>
<protein>
    <recommendedName>
        <fullName evidence="11">Amine oxidase</fullName>
        <ecNumber evidence="11">1.4.3.-</ecNumber>
    </recommendedName>
</protein>
<comment type="caution">
    <text evidence="13">The sequence shown here is derived from an EMBL/GenBank/DDBJ whole genome shotgun (WGS) entry which is preliminary data.</text>
</comment>
<feature type="binding site" evidence="10">
    <location>
        <position position="101"/>
    </location>
    <ligand>
        <name>substrate</name>
    </ligand>
</feature>
<dbReference type="PRINTS" id="PR00757">
    <property type="entry name" value="AMINEOXDASEF"/>
</dbReference>
<evidence type="ECO:0000256" key="6">
    <source>
        <dbReference type="ARBA" id="ARBA00022827"/>
    </source>
</evidence>
<keyword evidence="14" id="KW-1185">Reference proteome</keyword>
<comment type="cofactor">
    <cofactor evidence="1 11">
        <name>FAD</name>
        <dbReference type="ChEBI" id="CHEBI:57692"/>
    </cofactor>
</comment>
<feature type="binding site" evidence="10">
    <location>
        <begin position="74"/>
        <end position="75"/>
    </location>
    <ligand>
        <name>FAD</name>
        <dbReference type="ChEBI" id="CHEBI:57692"/>
    </ligand>
</feature>
<gene>
    <name evidence="13" type="ORF">GDO86_012513</name>
</gene>
<evidence type="ECO:0000256" key="7">
    <source>
        <dbReference type="ARBA" id="ARBA00023002"/>
    </source>
</evidence>
<evidence type="ECO:0000313" key="14">
    <source>
        <dbReference type="Proteomes" id="UP000812440"/>
    </source>
</evidence>
<dbReference type="SUPFAM" id="SSF51905">
    <property type="entry name" value="FAD/NAD(P)-binding domain"/>
    <property type="match status" value="1"/>
</dbReference>
<keyword evidence="4" id="KW-0964">Secreted</keyword>
<dbReference type="GO" id="GO:0005576">
    <property type="term" value="C:extracellular region"/>
    <property type="evidence" value="ECO:0007669"/>
    <property type="project" value="UniProtKB-SubCell"/>
</dbReference>
<dbReference type="InterPro" id="IPR036188">
    <property type="entry name" value="FAD/NAD-bd_sf"/>
</dbReference>
<evidence type="ECO:0000313" key="13">
    <source>
        <dbReference type="EMBL" id="KAG8434166.1"/>
    </source>
</evidence>
<feature type="non-terminal residue" evidence="13">
    <location>
        <position position="1"/>
    </location>
</feature>
<dbReference type="FunFam" id="1.10.405.10:FF:000004">
    <property type="entry name" value="Amine oxidase"/>
    <property type="match status" value="1"/>
</dbReference>
<comment type="subcellular location">
    <subcellularLocation>
        <location evidence="2">Secreted</location>
    </subcellularLocation>
</comment>
<keyword evidence="6 11" id="KW-0274">FAD</keyword>
<name>A0A8T2IVG8_9PIPI</name>
<keyword evidence="5 11" id="KW-0285">Flavoprotein</keyword>
<feature type="domain" description="Amine oxidase" evidence="12">
    <location>
        <begin position="54"/>
        <end position="492"/>
    </location>
</feature>
<dbReference type="PANTHER" id="PTHR10742:SF21">
    <property type="entry name" value="L-AMINO-ACID OXIDASE"/>
    <property type="match status" value="1"/>
</dbReference>
<dbReference type="Proteomes" id="UP000812440">
    <property type="component" value="Chromosome 7"/>
</dbReference>
<dbReference type="GO" id="GO:0009063">
    <property type="term" value="P:amino acid catabolic process"/>
    <property type="evidence" value="ECO:0007669"/>
    <property type="project" value="TreeGrafter"/>
</dbReference>
<dbReference type="OrthoDB" id="5046242at2759"/>
<dbReference type="SUPFAM" id="SSF54373">
    <property type="entry name" value="FAD-linked reductases, C-terminal domain"/>
    <property type="match status" value="1"/>
</dbReference>
<keyword evidence="7 11" id="KW-0560">Oxidoreductase</keyword>
<organism evidence="13 14">
    <name type="scientific">Hymenochirus boettgeri</name>
    <name type="common">Congo dwarf clawed frog</name>
    <dbReference type="NCBI Taxonomy" id="247094"/>
    <lineage>
        <taxon>Eukaryota</taxon>
        <taxon>Metazoa</taxon>
        <taxon>Chordata</taxon>
        <taxon>Craniata</taxon>
        <taxon>Vertebrata</taxon>
        <taxon>Euteleostomi</taxon>
        <taxon>Amphibia</taxon>
        <taxon>Batrachia</taxon>
        <taxon>Anura</taxon>
        <taxon>Pipoidea</taxon>
        <taxon>Pipidae</taxon>
        <taxon>Pipinae</taxon>
        <taxon>Hymenochirus</taxon>
    </lineage>
</organism>
<feature type="binding site" evidence="10">
    <location>
        <begin position="98"/>
        <end position="101"/>
    </location>
    <ligand>
        <name>FAD</name>
        <dbReference type="ChEBI" id="CHEBI:57692"/>
    </ligand>
</feature>
<evidence type="ECO:0000256" key="3">
    <source>
        <dbReference type="ARBA" id="ARBA00005465"/>
    </source>
</evidence>
<evidence type="ECO:0000256" key="1">
    <source>
        <dbReference type="ARBA" id="ARBA00001974"/>
    </source>
</evidence>
<evidence type="ECO:0000256" key="2">
    <source>
        <dbReference type="ARBA" id="ARBA00004613"/>
    </source>
</evidence>
<proteinExistence type="inferred from homology"/>
<comment type="similarity">
    <text evidence="3">Belongs to the flavin monoamine oxidase family. FIG1 subfamily.</text>
</comment>
<evidence type="ECO:0000259" key="12">
    <source>
        <dbReference type="Pfam" id="PF01593"/>
    </source>
</evidence>
<dbReference type="Gene3D" id="1.10.405.10">
    <property type="entry name" value="Guanine Nucleotide Dissociation Inhibitor, domain 1"/>
    <property type="match status" value="1"/>
</dbReference>